<dbReference type="Proteomes" id="UP001159042">
    <property type="component" value="Unassembled WGS sequence"/>
</dbReference>
<reference evidence="4 5" key="1">
    <citation type="journal article" date="2023" name="Insect Mol. Biol.">
        <title>Genome sequencing provides insights into the evolution of gene families encoding plant cell wall-degrading enzymes in longhorned beetles.</title>
        <authorList>
            <person name="Shin N.R."/>
            <person name="Okamura Y."/>
            <person name="Kirsch R."/>
            <person name="Pauchet Y."/>
        </authorList>
    </citation>
    <scope>NUCLEOTIDE SEQUENCE [LARGE SCALE GENOMIC DNA]</scope>
    <source>
        <strain evidence="4">EAD_L_NR</strain>
    </source>
</reference>
<dbReference type="PROSITE" id="PS51898">
    <property type="entry name" value="TYR_RECOMBINASE"/>
    <property type="match status" value="1"/>
</dbReference>
<dbReference type="InterPro" id="IPR002104">
    <property type="entry name" value="Integrase_catalytic"/>
</dbReference>
<organism evidence="4 5">
    <name type="scientific">Exocentrus adspersus</name>
    <dbReference type="NCBI Taxonomy" id="1586481"/>
    <lineage>
        <taxon>Eukaryota</taxon>
        <taxon>Metazoa</taxon>
        <taxon>Ecdysozoa</taxon>
        <taxon>Arthropoda</taxon>
        <taxon>Hexapoda</taxon>
        <taxon>Insecta</taxon>
        <taxon>Pterygota</taxon>
        <taxon>Neoptera</taxon>
        <taxon>Endopterygota</taxon>
        <taxon>Coleoptera</taxon>
        <taxon>Polyphaga</taxon>
        <taxon>Cucujiformia</taxon>
        <taxon>Chrysomeloidea</taxon>
        <taxon>Cerambycidae</taxon>
        <taxon>Lamiinae</taxon>
        <taxon>Acanthocinini</taxon>
        <taxon>Exocentrus</taxon>
    </lineage>
</organism>
<dbReference type="CDD" id="cd00397">
    <property type="entry name" value="DNA_BRE_C"/>
    <property type="match status" value="1"/>
</dbReference>
<dbReference type="EMBL" id="JANEYG010000181">
    <property type="protein sequence ID" value="KAJ8911536.1"/>
    <property type="molecule type" value="Genomic_DNA"/>
</dbReference>
<proteinExistence type="predicted"/>
<name>A0AAV8VB85_9CUCU</name>
<dbReference type="InterPro" id="IPR050090">
    <property type="entry name" value="Tyrosine_recombinase_XerCD"/>
</dbReference>
<evidence type="ECO:0000256" key="1">
    <source>
        <dbReference type="ARBA" id="ARBA00023125"/>
    </source>
</evidence>
<dbReference type="PANTHER" id="PTHR30349:SF41">
    <property type="entry name" value="INTEGRASE_RECOMBINASE PROTEIN MJ0367-RELATED"/>
    <property type="match status" value="1"/>
</dbReference>
<sequence length="353" mass="40207">MSLLAGCNVENFSDILKAAQEASSSLLPAKSKEKYQKVYEKFCQWRITKNVQKTDENVILAYFFEKAKALKDSSLWSTYSILKSTLQINENMDISQYKKLVAFLKRQNDTYEAKKSKVLTMENVTIFLKEAPDDKFLLMKVVLIFGLNGACRRAELCSLTVKDIEDTGKILVITLHDTKTKKKRVFIVGSECNGYEIYHKYLRLRPKPVKHNRFFIYYNHGKCTVQPVGINSFAKIPQKVAEYLKLPDASSYTGHCLRRTSATFLADSGADIQTLKRHGGWQSTSVAEGYIEESIGNKLKISKSIFHQQELVASQDLGTSRESNSFQEEKLQFKKFGVANFSNLNNCTFNICI</sequence>
<feature type="domain" description="Tyr recombinase" evidence="3">
    <location>
        <begin position="114"/>
        <end position="304"/>
    </location>
</feature>
<evidence type="ECO:0000313" key="5">
    <source>
        <dbReference type="Proteomes" id="UP001159042"/>
    </source>
</evidence>
<dbReference type="GO" id="GO:0015074">
    <property type="term" value="P:DNA integration"/>
    <property type="evidence" value="ECO:0007669"/>
    <property type="project" value="InterPro"/>
</dbReference>
<dbReference type="Pfam" id="PF00589">
    <property type="entry name" value="Phage_integrase"/>
    <property type="match status" value="1"/>
</dbReference>
<dbReference type="GO" id="GO:0003677">
    <property type="term" value="F:DNA binding"/>
    <property type="evidence" value="ECO:0007669"/>
    <property type="project" value="UniProtKB-KW"/>
</dbReference>
<dbReference type="InterPro" id="IPR013762">
    <property type="entry name" value="Integrase-like_cat_sf"/>
</dbReference>
<evidence type="ECO:0000259" key="3">
    <source>
        <dbReference type="PROSITE" id="PS51898"/>
    </source>
</evidence>
<keyword evidence="1" id="KW-0238">DNA-binding</keyword>
<comment type="caution">
    <text evidence="4">The sequence shown here is derived from an EMBL/GenBank/DDBJ whole genome shotgun (WGS) entry which is preliminary data.</text>
</comment>
<evidence type="ECO:0000313" key="4">
    <source>
        <dbReference type="EMBL" id="KAJ8911536.1"/>
    </source>
</evidence>
<keyword evidence="5" id="KW-1185">Reference proteome</keyword>
<dbReference type="PANTHER" id="PTHR30349">
    <property type="entry name" value="PHAGE INTEGRASE-RELATED"/>
    <property type="match status" value="1"/>
</dbReference>
<dbReference type="AlphaFoldDB" id="A0AAV8VB85"/>
<dbReference type="SUPFAM" id="SSF56349">
    <property type="entry name" value="DNA breaking-rejoining enzymes"/>
    <property type="match status" value="1"/>
</dbReference>
<dbReference type="GO" id="GO:0006310">
    <property type="term" value="P:DNA recombination"/>
    <property type="evidence" value="ECO:0007669"/>
    <property type="project" value="UniProtKB-KW"/>
</dbReference>
<dbReference type="InterPro" id="IPR011010">
    <property type="entry name" value="DNA_brk_join_enz"/>
</dbReference>
<gene>
    <name evidence="4" type="ORF">NQ315_012789</name>
</gene>
<keyword evidence="2" id="KW-0233">DNA recombination</keyword>
<dbReference type="Gene3D" id="1.10.443.10">
    <property type="entry name" value="Intergrase catalytic core"/>
    <property type="match status" value="1"/>
</dbReference>
<protein>
    <recommendedName>
        <fullName evidence="3">Tyr recombinase domain-containing protein</fullName>
    </recommendedName>
</protein>
<accession>A0AAV8VB85</accession>
<evidence type="ECO:0000256" key="2">
    <source>
        <dbReference type="ARBA" id="ARBA00023172"/>
    </source>
</evidence>